<evidence type="ECO:0000256" key="5">
    <source>
        <dbReference type="ARBA" id="ARBA00022491"/>
    </source>
</evidence>
<dbReference type="Pfam" id="PF09497">
    <property type="entry name" value="Med12"/>
    <property type="match status" value="1"/>
</dbReference>
<dbReference type="PANTHER" id="PTHR46567">
    <property type="entry name" value="MEDIATOR OF RNA POLYMERASE II TRANSCRIPTION SUBUNIT 12"/>
    <property type="match status" value="1"/>
</dbReference>
<evidence type="ECO:0000256" key="9">
    <source>
        <dbReference type="ARBA" id="ARBA00023242"/>
    </source>
</evidence>
<evidence type="ECO:0000313" key="14">
    <source>
        <dbReference type="EMBL" id="KAH0556414.1"/>
    </source>
</evidence>
<keyword evidence="9" id="KW-0539">Nucleus</keyword>
<dbReference type="InterPro" id="IPR057344">
    <property type="entry name" value="ARM_SRB8"/>
</dbReference>
<comment type="function">
    <text evidence="10">Component of the SRB8-11 complex. The SRB8-11 complex is a regulatory module of the Mediator complex which is itself involved in regulation of basal and activated RNA polymerase II-dependent transcription. The SRB8-11 complex may be involved in the transcriptional repression of a subset of genes regulated by Mediator. It may inhibit the association of the Mediator complex with RNA polymerase II to form the holoenzyme complex.</text>
</comment>
<sequence>MTSRPSVGIQRPRQRSISGSVPRPPNGGVQQSQSAAAAGGASDRIISDIAFDGGRPATLSNGRLSTPHGLNIQLPALGNGNSPEIGGGVPSLGASDGSAPSLSKPASRGRTGLRPNALSQLSSTSGGVRLSTVGTSSPGDGVRAPRPQSPPPMPVRPGRQPPRQARKAASRSDALATAAKKDSRLKPYILEAPPCAPHLRNEKYADFFPWMGNHPEDILTEQTTRQGFYDKTQVSQNEHTTARPTLWPVFKRQSGVQVLSSLFVSVLEQRQSHGRITTASTFKPPPRVTLTDTKREAWLRDLANPGVPLRRLSRTIPHGIRGKALLEQCLSKNIPTGRAVWLARCVGANEIRAFKRKGAGGAFAMGGEVKWIRDWTAFVEQFVDIVIGNCGEKDWKAKISYAVRLSAHLFSEHLLDREHYLDWFTAQLETCSLERLPMWLLMLQIYWQELVQHRRYGRRLAEALLKKLQLASASEDKEVFAPITQRISDLVTTLIISNRECFVIPKVWADYRSTLESSIDRAKPNVASAFENVRRRNDRLSPPMHRRNGKSGDMPKRQLIQILDAMRTNVDVDHLSNVCTSIIKDRGALVQVLLEWASSPYRVGASRVYLVVRLLRRWNRGGMDTDEFILDFLSRSRRNTGICSHNIYLLVAELVRSRHFSVTRYLRWLMARGALGGYQTLDPDEACDRRLLAELALGSLPTHVKNLRKMLLEGVGFSVQDEQQCIHRVKHTISALLPDFFGPADLSESNEQYPMECSLDSLKLLSRTIKSEISLWLRRQVSLHVVQGVPVGPNNWRDLTIEVGISAITAEQFTVIRRILEDFEDFSILADVLKMASSSDNSIVLASVADTVSYHLETLTAIGAAGECFEVLLERHRSLKVRRVAEKFLLVSLFNLASAIPGKRESMQHLAGELAKCDQRTAVAACSPVSDHMTDVLQSTDADFNEDIERLLSSGTSMDKHTLARLFETVLSRMESAWGDSEPQLLNFGFLLARLRTFDERTFDDLMRKWICRLLLTISRPTLSQTLPPLVNSRCVALSTAVSCSADLLDSKVHELDEITAANVAAETLELLFGGDSDRFSPVDYDSYHFRLEQQRFVAENPRETLSVMRRAIERGSTKIKEIHQDILGNLLASVSFTSALRGYIVRDTEITHSCLIHPLTKLPPDGSWRLKQIMDRLLEGSNSNGTAADYFIDLRYTTLTQADLSEMDPEVQVTKVLQIADEFSLPFCQIKLQLIFNSEKSSVSTDRTIGQITVTTSFFHAISSAIQNQNFAWADLVSALDDDVARYIREHAEEQLLNSAPFSKNCLTSNFQLSQCQETDESSIRQFMPVIENTSFSIPATGVPALAPILVDKINGLAQYISFRDNDVGRALSDDACVQRQTGAEQFCEARLWIIMFLRLVVIHRNMFQSGKTSSWDQSRLIISICSLLQNEHVQRDEFISEYAYDVATYIVDELSEEARAQCTKFLKDKTHEPKFQHLFGYQEGSGNGLHVVQRDKVSPFHVRRWEILSEPTPNVGENDTSLSLTLFRARKSHSHRSTVR</sequence>
<evidence type="ECO:0000256" key="3">
    <source>
        <dbReference type="ARBA" id="ARBA00011629"/>
    </source>
</evidence>
<dbReference type="GO" id="GO:0016592">
    <property type="term" value="C:mediator complex"/>
    <property type="evidence" value="ECO:0007669"/>
    <property type="project" value="InterPro"/>
</dbReference>
<evidence type="ECO:0000256" key="10">
    <source>
        <dbReference type="ARBA" id="ARBA00025661"/>
    </source>
</evidence>
<feature type="domain" description="Mediator complex subunit Med12" evidence="13">
    <location>
        <begin position="281"/>
        <end position="344"/>
    </location>
</feature>
<dbReference type="SMART" id="SM01281">
    <property type="entry name" value="Med12"/>
    <property type="match status" value="1"/>
</dbReference>
<organism evidence="14 15">
    <name type="scientific">Trichoglossum hirsutum</name>
    <dbReference type="NCBI Taxonomy" id="265104"/>
    <lineage>
        <taxon>Eukaryota</taxon>
        <taxon>Fungi</taxon>
        <taxon>Dikarya</taxon>
        <taxon>Ascomycota</taxon>
        <taxon>Pezizomycotina</taxon>
        <taxon>Geoglossomycetes</taxon>
        <taxon>Geoglossales</taxon>
        <taxon>Geoglossaceae</taxon>
        <taxon>Trichoglossum</taxon>
    </lineage>
</organism>
<keyword evidence="7" id="KW-0010">Activator</keyword>
<dbReference type="InterPro" id="IPR019035">
    <property type="entry name" value="Mediator_Med12"/>
</dbReference>
<feature type="compositionally biased region" description="Polar residues" evidence="12">
    <location>
        <begin position="117"/>
        <end position="138"/>
    </location>
</feature>
<evidence type="ECO:0000256" key="4">
    <source>
        <dbReference type="ARBA" id="ARBA00019622"/>
    </source>
</evidence>
<evidence type="ECO:0000256" key="7">
    <source>
        <dbReference type="ARBA" id="ARBA00023159"/>
    </source>
</evidence>
<evidence type="ECO:0000256" key="12">
    <source>
        <dbReference type="SAM" id="MobiDB-lite"/>
    </source>
</evidence>
<evidence type="ECO:0000256" key="2">
    <source>
        <dbReference type="ARBA" id="ARBA00010289"/>
    </source>
</evidence>
<feature type="compositionally biased region" description="Low complexity" evidence="12">
    <location>
        <begin position="27"/>
        <end position="42"/>
    </location>
</feature>
<evidence type="ECO:0000256" key="6">
    <source>
        <dbReference type="ARBA" id="ARBA00023015"/>
    </source>
</evidence>
<comment type="subcellular location">
    <subcellularLocation>
        <location evidence="1">Nucleus</location>
    </subcellularLocation>
</comment>
<keyword evidence="5" id="KW-0678">Repressor</keyword>
<dbReference type="EMBL" id="JAGHQM010001102">
    <property type="protein sequence ID" value="KAH0556414.1"/>
    <property type="molecule type" value="Genomic_DNA"/>
</dbReference>
<comment type="subunit">
    <text evidence="3">Component of the SRB8-11 complex, which itself associates with the Mediator complex.</text>
</comment>
<dbReference type="PANTHER" id="PTHR46567:SF1">
    <property type="entry name" value="MEDIATOR OF RNA POLYMERASE II TRANSCRIPTION SUBUNIT 12"/>
    <property type="match status" value="1"/>
</dbReference>
<gene>
    <name evidence="14" type="ORF">GP486_005665</name>
</gene>
<keyword evidence="6" id="KW-0805">Transcription regulation</keyword>
<keyword evidence="8" id="KW-0804">Transcription</keyword>
<evidence type="ECO:0000313" key="15">
    <source>
        <dbReference type="Proteomes" id="UP000750711"/>
    </source>
</evidence>
<comment type="caution">
    <text evidence="14">The sequence shown here is derived from an EMBL/GenBank/DDBJ whole genome shotgun (WGS) entry which is preliminary data.</text>
</comment>
<protein>
    <recommendedName>
        <fullName evidence="4">Mediator of RNA polymerase II transcription subunit 12</fullName>
    </recommendedName>
    <alternativeName>
        <fullName evidence="11">Mediator complex subunit 12</fullName>
    </alternativeName>
</protein>
<accession>A0A9P8L8R4</accession>
<comment type="similarity">
    <text evidence="2">Belongs to the Mediator complex subunit 12 family.</text>
</comment>
<evidence type="ECO:0000256" key="11">
    <source>
        <dbReference type="ARBA" id="ARBA00032010"/>
    </source>
</evidence>
<dbReference type="Pfam" id="PF25326">
    <property type="entry name" value="ARM_SRB8"/>
    <property type="match status" value="1"/>
</dbReference>
<dbReference type="GO" id="GO:0006357">
    <property type="term" value="P:regulation of transcription by RNA polymerase II"/>
    <property type="evidence" value="ECO:0007669"/>
    <property type="project" value="InterPro"/>
</dbReference>
<keyword evidence="15" id="KW-1185">Reference proteome</keyword>
<dbReference type="GO" id="GO:0003712">
    <property type="term" value="F:transcription coregulator activity"/>
    <property type="evidence" value="ECO:0007669"/>
    <property type="project" value="InterPro"/>
</dbReference>
<evidence type="ECO:0000256" key="1">
    <source>
        <dbReference type="ARBA" id="ARBA00004123"/>
    </source>
</evidence>
<proteinExistence type="inferred from homology"/>
<evidence type="ECO:0000259" key="13">
    <source>
        <dbReference type="SMART" id="SM01281"/>
    </source>
</evidence>
<reference evidence="14" key="1">
    <citation type="submission" date="2021-03" db="EMBL/GenBank/DDBJ databases">
        <title>Comparative genomics and phylogenomic investigation of the class Geoglossomycetes provide insights into ecological specialization and systematics.</title>
        <authorList>
            <person name="Melie T."/>
            <person name="Pirro S."/>
            <person name="Miller A.N."/>
            <person name="Quandt A."/>
        </authorList>
    </citation>
    <scope>NUCLEOTIDE SEQUENCE</scope>
    <source>
        <strain evidence="14">CAQ_001_2017</strain>
    </source>
</reference>
<dbReference type="Proteomes" id="UP000750711">
    <property type="component" value="Unassembled WGS sequence"/>
</dbReference>
<evidence type="ECO:0000256" key="8">
    <source>
        <dbReference type="ARBA" id="ARBA00023163"/>
    </source>
</evidence>
<feature type="region of interest" description="Disordered" evidence="12">
    <location>
        <begin position="1"/>
        <end position="180"/>
    </location>
</feature>
<name>A0A9P8L8R4_9PEZI</name>